<keyword evidence="1" id="KW-0812">Transmembrane</keyword>
<feature type="domain" description="S1 motif" evidence="2">
    <location>
        <begin position="59"/>
        <end position="127"/>
    </location>
</feature>
<evidence type="ECO:0000256" key="1">
    <source>
        <dbReference type="SAM" id="Phobius"/>
    </source>
</evidence>
<keyword evidence="4" id="KW-1185">Reference proteome</keyword>
<dbReference type="InterPro" id="IPR003029">
    <property type="entry name" value="S1_domain"/>
</dbReference>
<dbReference type="GO" id="GO:0006412">
    <property type="term" value="P:translation"/>
    <property type="evidence" value="ECO:0007669"/>
    <property type="project" value="TreeGrafter"/>
</dbReference>
<reference evidence="3 4" key="1">
    <citation type="journal article" date="2015" name="Genome Announc.">
        <title>Expanding the biotechnology potential of lactobacilli through comparative genomics of 213 strains and associated genera.</title>
        <authorList>
            <person name="Sun Z."/>
            <person name="Harris H.M."/>
            <person name="McCann A."/>
            <person name="Guo C."/>
            <person name="Argimon S."/>
            <person name="Zhang W."/>
            <person name="Yang X."/>
            <person name="Jeffery I.B."/>
            <person name="Cooney J.C."/>
            <person name="Kagawa T.F."/>
            <person name="Liu W."/>
            <person name="Song Y."/>
            <person name="Salvetti E."/>
            <person name="Wrobel A."/>
            <person name="Rasinkangas P."/>
            <person name="Parkhill J."/>
            <person name="Rea M.C."/>
            <person name="O'Sullivan O."/>
            <person name="Ritari J."/>
            <person name="Douillard F.P."/>
            <person name="Paul Ross R."/>
            <person name="Yang R."/>
            <person name="Briner A.E."/>
            <person name="Felis G.E."/>
            <person name="de Vos W.M."/>
            <person name="Barrangou R."/>
            <person name="Klaenhammer T.R."/>
            <person name="Caufield P.W."/>
            <person name="Cui Y."/>
            <person name="Zhang H."/>
            <person name="O'Toole P.W."/>
        </authorList>
    </citation>
    <scope>NUCLEOTIDE SEQUENCE [LARGE SCALE GENOMIC DNA]</scope>
    <source>
        <strain evidence="3 4">DSM 18001</strain>
    </source>
</reference>
<organism evidence="3 4">
    <name type="scientific">Pediococcus stilesii</name>
    <dbReference type="NCBI Taxonomy" id="331679"/>
    <lineage>
        <taxon>Bacteria</taxon>
        <taxon>Bacillati</taxon>
        <taxon>Bacillota</taxon>
        <taxon>Bacilli</taxon>
        <taxon>Lactobacillales</taxon>
        <taxon>Lactobacillaceae</taxon>
        <taxon>Pediococcus</taxon>
    </lineage>
</organism>
<dbReference type="Gene3D" id="2.40.50.140">
    <property type="entry name" value="Nucleic acid-binding proteins"/>
    <property type="match status" value="1"/>
</dbReference>
<sequence length="184" mass="21567">MCKTKSISDCKKIIPFRVLLYIRYRVLYIIAYFYIYFCNYLKVTVKLTFGGILTMYRIGDIIEVKIIGIRAYGLFVTDQKDRKGLIHVSECDDGFIKNLQVKFAVGQKVKAIVMEDDGDKKFSLSIRALKETKGNLKDYPRPVTFYVGRKRYWTKSHYISGFEPLSREAKVSRKEKEKEFHENA</sequence>
<dbReference type="SUPFAM" id="SSF50249">
    <property type="entry name" value="Nucleic acid-binding proteins"/>
    <property type="match status" value="1"/>
</dbReference>
<dbReference type="PROSITE" id="PS50126">
    <property type="entry name" value="S1"/>
    <property type="match status" value="1"/>
</dbReference>
<protein>
    <submittedName>
        <fullName evidence="3">RNA-binding protein</fullName>
    </submittedName>
</protein>
<dbReference type="InterPro" id="IPR012340">
    <property type="entry name" value="NA-bd_OB-fold"/>
</dbReference>
<dbReference type="GO" id="GO:0003735">
    <property type="term" value="F:structural constituent of ribosome"/>
    <property type="evidence" value="ECO:0007669"/>
    <property type="project" value="TreeGrafter"/>
</dbReference>
<keyword evidence="1" id="KW-1133">Transmembrane helix</keyword>
<evidence type="ECO:0000313" key="3">
    <source>
        <dbReference type="EMBL" id="KRN92911.1"/>
    </source>
</evidence>
<dbReference type="Pfam" id="PF00575">
    <property type="entry name" value="S1"/>
    <property type="match status" value="1"/>
</dbReference>
<comment type="caution">
    <text evidence="3">The sequence shown here is derived from an EMBL/GenBank/DDBJ whole genome shotgun (WGS) entry which is preliminary data.</text>
</comment>
<dbReference type="GO" id="GO:0003729">
    <property type="term" value="F:mRNA binding"/>
    <property type="evidence" value="ECO:0007669"/>
    <property type="project" value="TreeGrafter"/>
</dbReference>
<dbReference type="SMART" id="SM00316">
    <property type="entry name" value="S1"/>
    <property type="match status" value="1"/>
</dbReference>
<dbReference type="AlphaFoldDB" id="A0A0R2KTJ8"/>
<proteinExistence type="predicted"/>
<dbReference type="Proteomes" id="UP000051859">
    <property type="component" value="Unassembled WGS sequence"/>
</dbReference>
<dbReference type="PATRIC" id="fig|331679.3.peg.993"/>
<name>A0A0R2KTJ8_9LACO</name>
<dbReference type="PANTHER" id="PTHR10724">
    <property type="entry name" value="30S RIBOSOMAL PROTEIN S1"/>
    <property type="match status" value="1"/>
</dbReference>
<feature type="transmembrane region" description="Helical" evidence="1">
    <location>
        <begin position="20"/>
        <end position="37"/>
    </location>
</feature>
<dbReference type="STRING" id="331679.IV81_GL000981"/>
<dbReference type="InterPro" id="IPR050437">
    <property type="entry name" value="Ribos_protein_bS1-like"/>
</dbReference>
<dbReference type="PANTHER" id="PTHR10724:SF10">
    <property type="entry name" value="S1 RNA-BINDING DOMAIN-CONTAINING PROTEIN 1"/>
    <property type="match status" value="1"/>
</dbReference>
<dbReference type="EMBL" id="JQBX01000028">
    <property type="protein sequence ID" value="KRN92911.1"/>
    <property type="molecule type" value="Genomic_DNA"/>
</dbReference>
<evidence type="ECO:0000313" key="4">
    <source>
        <dbReference type="Proteomes" id="UP000051859"/>
    </source>
</evidence>
<gene>
    <name evidence="3" type="ORF">IV81_GL000981</name>
</gene>
<keyword evidence="1" id="KW-0472">Membrane</keyword>
<evidence type="ECO:0000259" key="2">
    <source>
        <dbReference type="PROSITE" id="PS50126"/>
    </source>
</evidence>
<accession>A0A0R2KTJ8</accession>